<dbReference type="Proteomes" id="UP000293850">
    <property type="component" value="Chromosome"/>
</dbReference>
<keyword evidence="4" id="KW-1185">Reference proteome</keyword>
<dbReference type="Gene3D" id="1.10.10.10">
    <property type="entry name" value="Winged helix-like DNA-binding domain superfamily/Winged helix DNA-binding domain"/>
    <property type="match status" value="1"/>
</dbReference>
<dbReference type="InterPro" id="IPR000792">
    <property type="entry name" value="Tscrpt_reg_LuxR_C"/>
</dbReference>
<organism evidence="3 4">
    <name type="scientific">Citrobacter arsenatis</name>
    <dbReference type="NCBI Taxonomy" id="2546350"/>
    <lineage>
        <taxon>Bacteria</taxon>
        <taxon>Pseudomonadati</taxon>
        <taxon>Pseudomonadota</taxon>
        <taxon>Gammaproteobacteria</taxon>
        <taxon>Enterobacterales</taxon>
        <taxon>Enterobacteriaceae</taxon>
        <taxon>Citrobacter</taxon>
    </lineage>
</organism>
<dbReference type="InterPro" id="IPR036388">
    <property type="entry name" value="WH-like_DNA-bd_sf"/>
</dbReference>
<protein>
    <submittedName>
        <fullName evidence="3">LuxR family transcriptional regulator</fullName>
    </submittedName>
</protein>
<sequence length="176" mass="20647">MIYIITKDFFLFQGVIHLQEKEKIIKINQLSDINFNDIDHTVRIVIDTYHNNIIDEVTVRLLNHIDVQRIIILAPFQISKLKSLSPLLFVNRKEQLMNLLSLIIDEKISYQKPNVALSHNQLKLVNSIINQQNINDITTSLNISEQTLRIQKFNIMLKLKLRRISDLVTLKISPYF</sequence>
<evidence type="ECO:0000313" key="4">
    <source>
        <dbReference type="Proteomes" id="UP000293850"/>
    </source>
</evidence>
<evidence type="ECO:0000313" key="3">
    <source>
        <dbReference type="EMBL" id="QBM24357.1"/>
    </source>
</evidence>
<dbReference type="GO" id="GO:0006355">
    <property type="term" value="P:regulation of DNA-templated transcription"/>
    <property type="evidence" value="ECO:0007669"/>
    <property type="project" value="InterPro"/>
</dbReference>
<dbReference type="KEGG" id="cars:E1B03_18715"/>
<dbReference type="RefSeq" id="WP_103770319.1">
    <property type="nucleotide sequence ID" value="NZ_CP037864.1"/>
</dbReference>
<dbReference type="PROSITE" id="PS50043">
    <property type="entry name" value="HTH_LUXR_2"/>
    <property type="match status" value="1"/>
</dbReference>
<dbReference type="InterPro" id="IPR016032">
    <property type="entry name" value="Sig_transdc_resp-reg_C-effctor"/>
</dbReference>
<reference evidence="3 4" key="1">
    <citation type="submission" date="2019-03" db="EMBL/GenBank/DDBJ databases">
        <title>Complete genome sequence of an arsenate-respiring bacteria, Citrobacter sp. LY-1.</title>
        <authorList>
            <person name="Wang H."/>
            <person name="Liu Y."/>
            <person name="Li Q."/>
            <person name="Huang J."/>
        </authorList>
    </citation>
    <scope>NUCLEOTIDE SEQUENCE [LARGE SCALE GENOMIC DNA]</scope>
    <source>
        <strain evidence="3 4">LY-1</strain>
    </source>
</reference>
<gene>
    <name evidence="3" type="ORF">E1B03_18715</name>
</gene>
<name>A0A4P6WN16_9ENTR</name>
<dbReference type="SUPFAM" id="SSF46894">
    <property type="entry name" value="C-terminal effector domain of the bipartite response regulators"/>
    <property type="match status" value="1"/>
</dbReference>
<dbReference type="AlphaFoldDB" id="A0A4P6WN16"/>
<dbReference type="EMBL" id="CP037864">
    <property type="protein sequence ID" value="QBM24357.1"/>
    <property type="molecule type" value="Genomic_DNA"/>
</dbReference>
<proteinExistence type="predicted"/>
<accession>A0A4P6WN16</accession>
<keyword evidence="1" id="KW-0238">DNA-binding</keyword>
<evidence type="ECO:0000256" key="1">
    <source>
        <dbReference type="ARBA" id="ARBA00023125"/>
    </source>
</evidence>
<evidence type="ECO:0000259" key="2">
    <source>
        <dbReference type="PROSITE" id="PS50043"/>
    </source>
</evidence>
<dbReference type="GO" id="GO:0003677">
    <property type="term" value="F:DNA binding"/>
    <property type="evidence" value="ECO:0007669"/>
    <property type="project" value="UniProtKB-KW"/>
</dbReference>
<feature type="domain" description="HTH luxR-type" evidence="2">
    <location>
        <begin position="110"/>
        <end position="175"/>
    </location>
</feature>